<protein>
    <submittedName>
        <fullName evidence="2">Uncharacterized protein</fullName>
    </submittedName>
</protein>
<evidence type="ECO:0000313" key="3">
    <source>
        <dbReference type="Proteomes" id="UP001529510"/>
    </source>
</evidence>
<feature type="compositionally biased region" description="Polar residues" evidence="1">
    <location>
        <begin position="12"/>
        <end position="23"/>
    </location>
</feature>
<feature type="compositionally biased region" description="Polar residues" evidence="1">
    <location>
        <begin position="43"/>
        <end position="57"/>
    </location>
</feature>
<name>A0ABD0Q5U9_CIRMR</name>
<feature type="non-terminal residue" evidence="2">
    <location>
        <position position="1"/>
    </location>
</feature>
<comment type="caution">
    <text evidence="2">The sequence shown here is derived from an EMBL/GenBank/DDBJ whole genome shotgun (WGS) entry which is preliminary data.</text>
</comment>
<sequence>DELSDASRGESKSGTPMSATTSDVAMASVDTPRTEEAEGLNRNLDSSSAKPDSSKNIGVQEAVASETPSTGDS</sequence>
<organism evidence="2 3">
    <name type="scientific">Cirrhinus mrigala</name>
    <name type="common">Mrigala</name>
    <dbReference type="NCBI Taxonomy" id="683832"/>
    <lineage>
        <taxon>Eukaryota</taxon>
        <taxon>Metazoa</taxon>
        <taxon>Chordata</taxon>
        <taxon>Craniata</taxon>
        <taxon>Vertebrata</taxon>
        <taxon>Euteleostomi</taxon>
        <taxon>Actinopterygii</taxon>
        <taxon>Neopterygii</taxon>
        <taxon>Teleostei</taxon>
        <taxon>Ostariophysi</taxon>
        <taxon>Cypriniformes</taxon>
        <taxon>Cyprinidae</taxon>
        <taxon>Labeoninae</taxon>
        <taxon>Labeonini</taxon>
        <taxon>Cirrhinus</taxon>
    </lineage>
</organism>
<evidence type="ECO:0000256" key="1">
    <source>
        <dbReference type="SAM" id="MobiDB-lite"/>
    </source>
</evidence>
<reference evidence="2 3" key="1">
    <citation type="submission" date="2024-05" db="EMBL/GenBank/DDBJ databases">
        <title>Genome sequencing and assembly of Indian major carp, Cirrhinus mrigala (Hamilton, 1822).</title>
        <authorList>
            <person name="Mohindra V."/>
            <person name="Chowdhury L.M."/>
            <person name="Lal K."/>
            <person name="Jena J.K."/>
        </authorList>
    </citation>
    <scope>NUCLEOTIDE SEQUENCE [LARGE SCALE GENOMIC DNA]</scope>
    <source>
        <strain evidence="2">CM1030</strain>
        <tissue evidence="2">Blood</tissue>
    </source>
</reference>
<keyword evidence="3" id="KW-1185">Reference proteome</keyword>
<dbReference type="EMBL" id="JAMKFB020000012">
    <property type="protein sequence ID" value="KAL0180211.1"/>
    <property type="molecule type" value="Genomic_DNA"/>
</dbReference>
<feature type="compositionally biased region" description="Basic and acidic residues" evidence="1">
    <location>
        <begin position="1"/>
        <end position="11"/>
    </location>
</feature>
<evidence type="ECO:0000313" key="2">
    <source>
        <dbReference type="EMBL" id="KAL0180211.1"/>
    </source>
</evidence>
<feature type="region of interest" description="Disordered" evidence="1">
    <location>
        <begin position="1"/>
        <end position="73"/>
    </location>
</feature>
<proteinExistence type="predicted"/>
<dbReference type="AlphaFoldDB" id="A0ABD0Q5U9"/>
<dbReference type="Proteomes" id="UP001529510">
    <property type="component" value="Unassembled WGS sequence"/>
</dbReference>
<gene>
    <name evidence="2" type="ORF">M9458_025653</name>
</gene>
<accession>A0ABD0Q5U9</accession>